<sequence length="129" mass="13993">MSPWPGTVICSERPDGPLHTSRCSLDTVGHVTDSEQHQSLRKGGGAGDRRRSSSRHRRSKLDNEAPSAGYHSEGRQACLCSSGSGAPGPQGREEATGWTSTCVCSNSTYTGYFMMIFDHALPPVHEQFR</sequence>
<reference evidence="2 3" key="1">
    <citation type="submission" date="2019-03" db="EMBL/GenBank/DDBJ databases">
        <title>First draft genome of Liparis tanakae, snailfish: a comprehensive survey of snailfish specific genes.</title>
        <authorList>
            <person name="Kim W."/>
            <person name="Song I."/>
            <person name="Jeong J.-H."/>
            <person name="Kim D."/>
            <person name="Kim S."/>
            <person name="Ryu S."/>
            <person name="Song J.Y."/>
            <person name="Lee S.K."/>
        </authorList>
    </citation>
    <scope>NUCLEOTIDE SEQUENCE [LARGE SCALE GENOMIC DNA]</scope>
    <source>
        <tissue evidence="2">Muscle</tissue>
    </source>
</reference>
<proteinExistence type="predicted"/>
<accession>A0A4Z2HDY1</accession>
<evidence type="ECO:0000313" key="2">
    <source>
        <dbReference type="EMBL" id="TNN63750.1"/>
    </source>
</evidence>
<organism evidence="2 3">
    <name type="scientific">Liparis tanakae</name>
    <name type="common">Tanaka's snailfish</name>
    <dbReference type="NCBI Taxonomy" id="230148"/>
    <lineage>
        <taxon>Eukaryota</taxon>
        <taxon>Metazoa</taxon>
        <taxon>Chordata</taxon>
        <taxon>Craniata</taxon>
        <taxon>Vertebrata</taxon>
        <taxon>Euteleostomi</taxon>
        <taxon>Actinopterygii</taxon>
        <taxon>Neopterygii</taxon>
        <taxon>Teleostei</taxon>
        <taxon>Neoteleostei</taxon>
        <taxon>Acanthomorphata</taxon>
        <taxon>Eupercaria</taxon>
        <taxon>Perciformes</taxon>
        <taxon>Cottioidei</taxon>
        <taxon>Cottales</taxon>
        <taxon>Liparidae</taxon>
        <taxon>Liparis</taxon>
    </lineage>
</organism>
<protein>
    <submittedName>
        <fullName evidence="2">Uncharacterized protein</fullName>
    </submittedName>
</protein>
<gene>
    <name evidence="2" type="ORF">EYF80_026067</name>
</gene>
<dbReference type="AlphaFoldDB" id="A0A4Z2HDY1"/>
<evidence type="ECO:0000313" key="3">
    <source>
        <dbReference type="Proteomes" id="UP000314294"/>
    </source>
</evidence>
<dbReference type="Proteomes" id="UP000314294">
    <property type="component" value="Unassembled WGS sequence"/>
</dbReference>
<feature type="region of interest" description="Disordered" evidence="1">
    <location>
        <begin position="1"/>
        <end position="97"/>
    </location>
</feature>
<keyword evidence="3" id="KW-1185">Reference proteome</keyword>
<evidence type="ECO:0000256" key="1">
    <source>
        <dbReference type="SAM" id="MobiDB-lite"/>
    </source>
</evidence>
<name>A0A4Z2HDY1_9TELE</name>
<dbReference type="EMBL" id="SRLO01000267">
    <property type="protein sequence ID" value="TNN63750.1"/>
    <property type="molecule type" value="Genomic_DNA"/>
</dbReference>
<comment type="caution">
    <text evidence="2">The sequence shown here is derived from an EMBL/GenBank/DDBJ whole genome shotgun (WGS) entry which is preliminary data.</text>
</comment>